<protein>
    <submittedName>
        <fullName evidence="1">Uncharacterized protein</fullName>
    </submittedName>
</protein>
<proteinExistence type="predicted"/>
<sequence length="69" mass="7756">MLSSIANHITELADNSSLASLFRESATTDFTFAYLIYSLQRVNICNEGSRIMRQLLSSVHQLLEGQDAY</sequence>
<accession>A0A067RE73</accession>
<evidence type="ECO:0000313" key="2">
    <source>
        <dbReference type="Proteomes" id="UP000027135"/>
    </source>
</evidence>
<dbReference type="EMBL" id="KK852526">
    <property type="protein sequence ID" value="KDR22062.1"/>
    <property type="molecule type" value="Genomic_DNA"/>
</dbReference>
<name>A0A067RE73_ZOONE</name>
<evidence type="ECO:0000313" key="1">
    <source>
        <dbReference type="EMBL" id="KDR22062.1"/>
    </source>
</evidence>
<keyword evidence="2" id="KW-1185">Reference proteome</keyword>
<dbReference type="AlphaFoldDB" id="A0A067RE73"/>
<reference evidence="1 2" key="1">
    <citation type="journal article" date="2014" name="Nat. Commun.">
        <title>Molecular traces of alternative social organization in a termite genome.</title>
        <authorList>
            <person name="Terrapon N."/>
            <person name="Li C."/>
            <person name="Robertson H.M."/>
            <person name="Ji L."/>
            <person name="Meng X."/>
            <person name="Booth W."/>
            <person name="Chen Z."/>
            <person name="Childers C.P."/>
            <person name="Glastad K.M."/>
            <person name="Gokhale K."/>
            <person name="Gowin J."/>
            <person name="Gronenberg W."/>
            <person name="Hermansen R.A."/>
            <person name="Hu H."/>
            <person name="Hunt B.G."/>
            <person name="Huylmans A.K."/>
            <person name="Khalil S.M."/>
            <person name="Mitchell R.D."/>
            <person name="Munoz-Torres M.C."/>
            <person name="Mustard J.A."/>
            <person name="Pan H."/>
            <person name="Reese J.T."/>
            <person name="Scharf M.E."/>
            <person name="Sun F."/>
            <person name="Vogel H."/>
            <person name="Xiao J."/>
            <person name="Yang W."/>
            <person name="Yang Z."/>
            <person name="Yang Z."/>
            <person name="Zhou J."/>
            <person name="Zhu J."/>
            <person name="Brent C.S."/>
            <person name="Elsik C.G."/>
            <person name="Goodisman M.A."/>
            <person name="Liberles D.A."/>
            <person name="Roe R.M."/>
            <person name="Vargo E.L."/>
            <person name="Vilcinskas A."/>
            <person name="Wang J."/>
            <person name="Bornberg-Bauer E."/>
            <person name="Korb J."/>
            <person name="Zhang G."/>
            <person name="Liebig J."/>
        </authorList>
    </citation>
    <scope>NUCLEOTIDE SEQUENCE [LARGE SCALE GENOMIC DNA]</scope>
    <source>
        <tissue evidence="1">Whole organism</tissue>
    </source>
</reference>
<organism evidence="1 2">
    <name type="scientific">Zootermopsis nevadensis</name>
    <name type="common">Dampwood termite</name>
    <dbReference type="NCBI Taxonomy" id="136037"/>
    <lineage>
        <taxon>Eukaryota</taxon>
        <taxon>Metazoa</taxon>
        <taxon>Ecdysozoa</taxon>
        <taxon>Arthropoda</taxon>
        <taxon>Hexapoda</taxon>
        <taxon>Insecta</taxon>
        <taxon>Pterygota</taxon>
        <taxon>Neoptera</taxon>
        <taxon>Polyneoptera</taxon>
        <taxon>Dictyoptera</taxon>
        <taxon>Blattodea</taxon>
        <taxon>Blattoidea</taxon>
        <taxon>Termitoidae</taxon>
        <taxon>Termopsidae</taxon>
        <taxon>Zootermopsis</taxon>
    </lineage>
</organism>
<gene>
    <name evidence="1" type="ORF">L798_02546</name>
</gene>
<dbReference type="Proteomes" id="UP000027135">
    <property type="component" value="Unassembled WGS sequence"/>
</dbReference>
<dbReference type="InParanoid" id="A0A067RE73"/>